<dbReference type="AlphaFoldDB" id="A0A2V4BA17"/>
<accession>A0A2V4BA17</accession>
<proteinExistence type="predicted"/>
<dbReference type="Proteomes" id="UP000249915">
    <property type="component" value="Unassembled WGS sequence"/>
</dbReference>
<dbReference type="OrthoDB" id="3568721at2"/>
<sequence length="106" mass="11358">MLDTRRLLLVPVFVALAVAGCSAEVKTENKVSPENLQTSVADALEKQVGQRPESIDCPEGIDAEQGAKARCVLEHQGTRYGVSVTVTSAEGGNVKYDVQVDDQPMK</sequence>
<organism evidence="2 3">
    <name type="scientific">Prauserella muralis</name>
    <dbReference type="NCBI Taxonomy" id="588067"/>
    <lineage>
        <taxon>Bacteria</taxon>
        <taxon>Bacillati</taxon>
        <taxon>Actinomycetota</taxon>
        <taxon>Actinomycetes</taxon>
        <taxon>Pseudonocardiales</taxon>
        <taxon>Pseudonocardiaceae</taxon>
        <taxon>Prauserella</taxon>
    </lineage>
</organism>
<comment type="caution">
    <text evidence="2">The sequence shown here is derived from an EMBL/GenBank/DDBJ whole genome shotgun (WGS) entry which is preliminary data.</text>
</comment>
<evidence type="ECO:0000313" key="2">
    <source>
        <dbReference type="EMBL" id="PXY30949.1"/>
    </source>
</evidence>
<dbReference type="InterPro" id="IPR025637">
    <property type="entry name" value="DUF4333"/>
</dbReference>
<dbReference type="PROSITE" id="PS51257">
    <property type="entry name" value="PROKAR_LIPOPROTEIN"/>
    <property type="match status" value="1"/>
</dbReference>
<gene>
    <name evidence="2" type="ORF">BAY60_00490</name>
</gene>
<keyword evidence="3" id="KW-1185">Reference proteome</keyword>
<dbReference type="Pfam" id="PF14230">
    <property type="entry name" value="DUF4333"/>
    <property type="match status" value="1"/>
</dbReference>
<protein>
    <recommendedName>
        <fullName evidence="1">DUF4333 domain-containing protein</fullName>
    </recommendedName>
</protein>
<dbReference type="RefSeq" id="WP_112278971.1">
    <property type="nucleotide sequence ID" value="NZ_MASW01000001.1"/>
</dbReference>
<name>A0A2V4BA17_9PSEU</name>
<reference evidence="2 3" key="1">
    <citation type="submission" date="2016-07" db="EMBL/GenBank/DDBJ databases">
        <title>Draft genome sequence of Prauserella muralis DSM 45305, isolated from a mould-covered wall in an indoor environment.</title>
        <authorList>
            <person name="Ruckert C."/>
            <person name="Albersmeier A."/>
            <person name="Jiang C.-L."/>
            <person name="Jiang Y."/>
            <person name="Kalinowski J."/>
            <person name="Schneider O."/>
            <person name="Winkler A."/>
            <person name="Zotchev S.B."/>
        </authorList>
    </citation>
    <scope>NUCLEOTIDE SEQUENCE [LARGE SCALE GENOMIC DNA]</scope>
    <source>
        <strain evidence="2 3">DSM 45305</strain>
    </source>
</reference>
<feature type="domain" description="DUF4333" evidence="1">
    <location>
        <begin position="17"/>
        <end position="91"/>
    </location>
</feature>
<evidence type="ECO:0000313" key="3">
    <source>
        <dbReference type="Proteomes" id="UP000249915"/>
    </source>
</evidence>
<dbReference type="EMBL" id="MASW01000001">
    <property type="protein sequence ID" value="PXY30949.1"/>
    <property type="molecule type" value="Genomic_DNA"/>
</dbReference>
<evidence type="ECO:0000259" key="1">
    <source>
        <dbReference type="Pfam" id="PF14230"/>
    </source>
</evidence>